<dbReference type="AlphaFoldDB" id="A0AAN6RTY2"/>
<dbReference type="Proteomes" id="UP001303889">
    <property type="component" value="Unassembled WGS sequence"/>
</dbReference>
<reference evidence="5" key="1">
    <citation type="journal article" date="2023" name="Mol. Phylogenet. Evol.">
        <title>Genome-scale phylogeny and comparative genomics of the fungal order Sordariales.</title>
        <authorList>
            <person name="Hensen N."/>
            <person name="Bonometti L."/>
            <person name="Westerberg I."/>
            <person name="Brannstrom I.O."/>
            <person name="Guillou S."/>
            <person name="Cros-Aarteil S."/>
            <person name="Calhoun S."/>
            <person name="Haridas S."/>
            <person name="Kuo A."/>
            <person name="Mondo S."/>
            <person name="Pangilinan J."/>
            <person name="Riley R."/>
            <person name="LaButti K."/>
            <person name="Andreopoulos B."/>
            <person name="Lipzen A."/>
            <person name="Chen C."/>
            <person name="Yan M."/>
            <person name="Daum C."/>
            <person name="Ng V."/>
            <person name="Clum A."/>
            <person name="Steindorff A."/>
            <person name="Ohm R.A."/>
            <person name="Martin F."/>
            <person name="Silar P."/>
            <person name="Natvig D.O."/>
            <person name="Lalanne C."/>
            <person name="Gautier V."/>
            <person name="Ament-Velasquez S.L."/>
            <person name="Kruys A."/>
            <person name="Hutchinson M.I."/>
            <person name="Powell A.J."/>
            <person name="Barry K."/>
            <person name="Miller A.N."/>
            <person name="Grigoriev I.V."/>
            <person name="Debuchy R."/>
            <person name="Gladieux P."/>
            <person name="Hiltunen Thoren M."/>
            <person name="Johannesson H."/>
        </authorList>
    </citation>
    <scope>NUCLEOTIDE SEQUENCE</scope>
    <source>
        <strain evidence="5">CBS 103.79</strain>
    </source>
</reference>
<organism evidence="5 6">
    <name type="scientific">Staphylotrichum tortipilum</name>
    <dbReference type="NCBI Taxonomy" id="2831512"/>
    <lineage>
        <taxon>Eukaryota</taxon>
        <taxon>Fungi</taxon>
        <taxon>Dikarya</taxon>
        <taxon>Ascomycota</taxon>
        <taxon>Pezizomycotina</taxon>
        <taxon>Sordariomycetes</taxon>
        <taxon>Sordariomycetidae</taxon>
        <taxon>Sordariales</taxon>
        <taxon>Chaetomiaceae</taxon>
        <taxon>Staphylotrichum</taxon>
    </lineage>
</organism>
<feature type="repeat" description="ANK" evidence="4">
    <location>
        <begin position="33"/>
        <end position="65"/>
    </location>
</feature>
<dbReference type="Pfam" id="PF12796">
    <property type="entry name" value="Ank_2"/>
    <property type="match status" value="1"/>
</dbReference>
<reference evidence="5" key="2">
    <citation type="submission" date="2023-05" db="EMBL/GenBank/DDBJ databases">
        <authorList>
            <consortium name="Lawrence Berkeley National Laboratory"/>
            <person name="Steindorff A."/>
            <person name="Hensen N."/>
            <person name="Bonometti L."/>
            <person name="Westerberg I."/>
            <person name="Brannstrom I.O."/>
            <person name="Guillou S."/>
            <person name="Cros-Aarteil S."/>
            <person name="Calhoun S."/>
            <person name="Haridas S."/>
            <person name="Kuo A."/>
            <person name="Mondo S."/>
            <person name="Pangilinan J."/>
            <person name="Riley R."/>
            <person name="Labutti K."/>
            <person name="Andreopoulos B."/>
            <person name="Lipzen A."/>
            <person name="Chen C."/>
            <person name="Yanf M."/>
            <person name="Daum C."/>
            <person name="Ng V."/>
            <person name="Clum A."/>
            <person name="Ohm R."/>
            <person name="Martin F."/>
            <person name="Silar P."/>
            <person name="Natvig D."/>
            <person name="Lalanne C."/>
            <person name="Gautier V."/>
            <person name="Ament-Velasquez S.L."/>
            <person name="Kruys A."/>
            <person name="Hutchinson M.I."/>
            <person name="Powell A.J."/>
            <person name="Barry K."/>
            <person name="Miller A.N."/>
            <person name="Grigoriev I.V."/>
            <person name="Debuchy R."/>
            <person name="Gladieux P."/>
            <person name="Thoren M.H."/>
            <person name="Johannesson H."/>
        </authorList>
    </citation>
    <scope>NUCLEOTIDE SEQUENCE</scope>
    <source>
        <strain evidence="5">CBS 103.79</strain>
    </source>
</reference>
<dbReference type="EMBL" id="MU855455">
    <property type="protein sequence ID" value="KAK3903332.1"/>
    <property type="molecule type" value="Genomic_DNA"/>
</dbReference>
<keyword evidence="6" id="KW-1185">Reference proteome</keyword>
<evidence type="ECO:0000313" key="6">
    <source>
        <dbReference type="Proteomes" id="UP001303889"/>
    </source>
</evidence>
<dbReference type="Gene3D" id="1.25.40.20">
    <property type="entry name" value="Ankyrin repeat-containing domain"/>
    <property type="match status" value="1"/>
</dbReference>
<dbReference type="GO" id="GO:0019706">
    <property type="term" value="F:protein-cysteine S-palmitoyltransferase activity"/>
    <property type="evidence" value="ECO:0007669"/>
    <property type="project" value="UniProtKB-EC"/>
</dbReference>
<dbReference type="PROSITE" id="PS50297">
    <property type="entry name" value="ANK_REP_REGION"/>
    <property type="match status" value="1"/>
</dbReference>
<evidence type="ECO:0000256" key="2">
    <source>
        <dbReference type="ARBA" id="ARBA00022737"/>
    </source>
</evidence>
<keyword evidence="3 4" id="KW-0040">ANK repeat</keyword>
<proteinExistence type="predicted"/>
<comment type="caution">
    <text evidence="5">The sequence shown here is derived from an EMBL/GenBank/DDBJ whole genome shotgun (WGS) entry which is preliminary data.</text>
</comment>
<accession>A0AAN6RTY2</accession>
<feature type="non-terminal residue" evidence="5">
    <location>
        <position position="1"/>
    </location>
</feature>
<evidence type="ECO:0000256" key="4">
    <source>
        <dbReference type="PROSITE-ProRule" id="PRU00023"/>
    </source>
</evidence>
<gene>
    <name evidence="5" type="ORF">C8A05DRAFT_14717</name>
</gene>
<evidence type="ECO:0000256" key="1">
    <source>
        <dbReference type="ARBA" id="ARBA00012210"/>
    </source>
</evidence>
<dbReference type="InterPro" id="IPR002110">
    <property type="entry name" value="Ankyrin_rpt"/>
</dbReference>
<dbReference type="InterPro" id="IPR036770">
    <property type="entry name" value="Ankyrin_rpt-contain_sf"/>
</dbReference>
<sequence>SRGKGVLGHLAEHGHELFDVFWLDVGRVDFIDGGRTALSYAARGGHTAAVKTLLEMGAKVDVDAKDNDGRRPLLWAAVNGHEAVVKLLKSVK</sequence>
<dbReference type="PANTHER" id="PTHR24161">
    <property type="entry name" value="ANK_REP_REGION DOMAIN-CONTAINING PROTEIN-RELATED"/>
    <property type="match status" value="1"/>
</dbReference>
<evidence type="ECO:0000256" key="3">
    <source>
        <dbReference type="ARBA" id="ARBA00023043"/>
    </source>
</evidence>
<dbReference type="EC" id="2.3.1.225" evidence="1"/>
<dbReference type="PANTHER" id="PTHR24161:SF85">
    <property type="entry name" value="PALMITOYLTRANSFERASE HIP14"/>
    <property type="match status" value="1"/>
</dbReference>
<name>A0AAN6RTY2_9PEZI</name>
<dbReference type="SMART" id="SM00248">
    <property type="entry name" value="ANK"/>
    <property type="match status" value="2"/>
</dbReference>
<evidence type="ECO:0000313" key="5">
    <source>
        <dbReference type="EMBL" id="KAK3903332.1"/>
    </source>
</evidence>
<keyword evidence="2" id="KW-0677">Repeat</keyword>
<dbReference type="PROSITE" id="PS50088">
    <property type="entry name" value="ANK_REPEAT"/>
    <property type="match status" value="1"/>
</dbReference>
<protein>
    <recommendedName>
        <fullName evidence="1">protein S-acyltransferase</fullName>
        <ecNumber evidence="1">2.3.1.225</ecNumber>
    </recommendedName>
</protein>
<dbReference type="SUPFAM" id="SSF48403">
    <property type="entry name" value="Ankyrin repeat"/>
    <property type="match status" value="1"/>
</dbReference>